<evidence type="ECO:0000313" key="2">
    <source>
        <dbReference type="Proteomes" id="UP000664317"/>
    </source>
</evidence>
<comment type="caution">
    <text evidence="1">The sequence shown here is derived from an EMBL/GenBank/DDBJ whole genome shotgun (WGS) entry which is preliminary data.</text>
</comment>
<protein>
    <submittedName>
        <fullName evidence="1">Uncharacterized protein</fullName>
    </submittedName>
</protein>
<organism evidence="1 2">
    <name type="scientific">Algoriphagus oliviformis</name>
    <dbReference type="NCBI Taxonomy" id="2811231"/>
    <lineage>
        <taxon>Bacteria</taxon>
        <taxon>Pseudomonadati</taxon>
        <taxon>Bacteroidota</taxon>
        <taxon>Cytophagia</taxon>
        <taxon>Cytophagales</taxon>
        <taxon>Cyclobacteriaceae</taxon>
        <taxon>Algoriphagus</taxon>
    </lineage>
</organism>
<keyword evidence="2" id="KW-1185">Reference proteome</keyword>
<dbReference type="Proteomes" id="UP000664317">
    <property type="component" value="Unassembled WGS sequence"/>
</dbReference>
<dbReference type="RefSeq" id="WP_206579787.1">
    <property type="nucleotide sequence ID" value="NZ_JAFKCT010000009.1"/>
</dbReference>
<dbReference type="InterPro" id="IPR054221">
    <property type="entry name" value="DUF6941"/>
</dbReference>
<dbReference type="Pfam" id="PF22091">
    <property type="entry name" value="DUF6941"/>
    <property type="match status" value="1"/>
</dbReference>
<sequence>MEIEIFTLCDYASDMNGKMVVVGTFDVIHSNVFPTQPPFAIALRLRFSEKEYGNHKVNIFLFDEEGKELAKVDGGLTVNKPNIGNHSSINLAMNMSGKFDKPGKYSFELHVDGEFKSGLSFYVVKS</sequence>
<reference evidence="1 2" key="1">
    <citation type="submission" date="2021-03" db="EMBL/GenBank/DDBJ databases">
        <title>novel species isolated from a fishpond in China.</title>
        <authorList>
            <person name="Lu H."/>
            <person name="Cai Z."/>
        </authorList>
    </citation>
    <scope>NUCLEOTIDE SEQUENCE [LARGE SCALE GENOMIC DNA]</scope>
    <source>
        <strain evidence="1 2">H41</strain>
    </source>
</reference>
<gene>
    <name evidence="1" type="ORF">J0A68_18820</name>
</gene>
<accession>A0ABS3C7R3</accession>
<name>A0ABS3C7R3_9BACT</name>
<dbReference type="EMBL" id="JAFKCT010000009">
    <property type="protein sequence ID" value="MBN7813017.1"/>
    <property type="molecule type" value="Genomic_DNA"/>
</dbReference>
<proteinExistence type="predicted"/>
<evidence type="ECO:0000313" key="1">
    <source>
        <dbReference type="EMBL" id="MBN7813017.1"/>
    </source>
</evidence>